<reference evidence="1 2" key="1">
    <citation type="submission" date="2016-07" db="EMBL/GenBank/DDBJ databases">
        <title>Genome of Pelobium manganitolerans.</title>
        <authorList>
            <person name="Wu S."/>
            <person name="Wang G."/>
        </authorList>
    </citation>
    <scope>NUCLEOTIDE SEQUENCE [LARGE SCALE GENOMIC DNA]</scope>
    <source>
        <strain evidence="1 2">YS-25</strain>
    </source>
</reference>
<proteinExistence type="predicted"/>
<dbReference type="Proteomes" id="UP000283433">
    <property type="component" value="Unassembled WGS sequence"/>
</dbReference>
<gene>
    <name evidence="1" type="ORF">BCY91_14025</name>
</gene>
<name>A0A419S9U4_9SPHI</name>
<evidence type="ECO:0000313" key="1">
    <source>
        <dbReference type="EMBL" id="RKD18990.1"/>
    </source>
</evidence>
<dbReference type="AlphaFoldDB" id="A0A419S9U4"/>
<evidence type="ECO:0000313" key="2">
    <source>
        <dbReference type="Proteomes" id="UP000283433"/>
    </source>
</evidence>
<sequence length="71" mass="8194">MANNYVFADRHVKCPYCGITNRFYKIEAKTGRDHQFINCDEEEGGCGRKFVLQTDLSVKLELSAYIIKSEE</sequence>
<organism evidence="1 2">
    <name type="scientific">Pelobium manganitolerans</name>
    <dbReference type="NCBI Taxonomy" id="1842495"/>
    <lineage>
        <taxon>Bacteria</taxon>
        <taxon>Pseudomonadati</taxon>
        <taxon>Bacteroidota</taxon>
        <taxon>Sphingobacteriia</taxon>
        <taxon>Sphingobacteriales</taxon>
        <taxon>Sphingobacteriaceae</taxon>
        <taxon>Pelobium</taxon>
    </lineage>
</organism>
<keyword evidence="2" id="KW-1185">Reference proteome</keyword>
<protein>
    <submittedName>
        <fullName evidence="1">Uncharacterized protein</fullName>
    </submittedName>
</protein>
<dbReference type="EMBL" id="MBTA01000003">
    <property type="protein sequence ID" value="RKD18990.1"/>
    <property type="molecule type" value="Genomic_DNA"/>
</dbReference>
<comment type="caution">
    <text evidence="1">The sequence shown here is derived from an EMBL/GenBank/DDBJ whole genome shotgun (WGS) entry which is preliminary data.</text>
</comment>
<accession>A0A419S9U4</accession>